<sequence>MSATMEDHVLALEASSEHLVISRPSFYHRLWGLVTHCLLRTWLEAPHYGLVNHLLTHLSLATTIAGATLSSHPQAVFVEKLDPELEAPEKRSRRSPDFAALLSYLGIPNPMGGPSHRPRLAFWWEVKPAWHLHHARDVGASFQPMAQLIDQAKYAFAHYGGERYYAFYSIGLQVYCVLFTNRAPSQEPHTLPEAEELPPSIGPRKRPRPEQGNPHPRLSQDLVPSPDVQMIFMNQRLLVGPDDNLELNPYILSALRSAASDLDVTFQRSFLDPPQGLLIPVEMMADAQDTYTASIAVSNKLDDGVDDDNDPSSEEERPLKPGTAAHSESAAYRSRKPNRTVVYPTRSRTPSVSESSLREGSSGRDLSSERNARSDSEDRASLDGIYPPPSTSSSRSSVPAAGPSTQRRSRRSSSASSRSRRVHDDFEALEGRVDGRKTRPLPSRNLRPAAARAAAARNEWSEVPFASEPVSSAALRRKDRKA</sequence>
<evidence type="ECO:0000313" key="1">
    <source>
        <dbReference type="EMBL" id="KAI0047372.1"/>
    </source>
</evidence>
<dbReference type="EMBL" id="MU275906">
    <property type="protein sequence ID" value="KAI0047372.1"/>
    <property type="molecule type" value="Genomic_DNA"/>
</dbReference>
<organism evidence="1 2">
    <name type="scientific">Auriscalpium vulgare</name>
    <dbReference type="NCBI Taxonomy" id="40419"/>
    <lineage>
        <taxon>Eukaryota</taxon>
        <taxon>Fungi</taxon>
        <taxon>Dikarya</taxon>
        <taxon>Basidiomycota</taxon>
        <taxon>Agaricomycotina</taxon>
        <taxon>Agaricomycetes</taxon>
        <taxon>Russulales</taxon>
        <taxon>Auriscalpiaceae</taxon>
        <taxon>Auriscalpium</taxon>
    </lineage>
</organism>
<proteinExistence type="predicted"/>
<keyword evidence="2" id="KW-1185">Reference proteome</keyword>
<name>A0ACB8RTX8_9AGAM</name>
<gene>
    <name evidence="1" type="ORF">FA95DRAFT_1559217</name>
</gene>
<reference evidence="1" key="1">
    <citation type="submission" date="2021-02" db="EMBL/GenBank/DDBJ databases">
        <authorList>
            <consortium name="DOE Joint Genome Institute"/>
            <person name="Ahrendt S."/>
            <person name="Looney B.P."/>
            <person name="Miyauchi S."/>
            <person name="Morin E."/>
            <person name="Drula E."/>
            <person name="Courty P.E."/>
            <person name="Chicoki N."/>
            <person name="Fauchery L."/>
            <person name="Kohler A."/>
            <person name="Kuo A."/>
            <person name="Labutti K."/>
            <person name="Pangilinan J."/>
            <person name="Lipzen A."/>
            <person name="Riley R."/>
            <person name="Andreopoulos W."/>
            <person name="He G."/>
            <person name="Johnson J."/>
            <person name="Barry K.W."/>
            <person name="Grigoriev I.V."/>
            <person name="Nagy L."/>
            <person name="Hibbett D."/>
            <person name="Henrissat B."/>
            <person name="Matheny P.B."/>
            <person name="Labbe J."/>
            <person name="Martin F."/>
        </authorList>
    </citation>
    <scope>NUCLEOTIDE SEQUENCE</scope>
    <source>
        <strain evidence="1">FP105234-sp</strain>
    </source>
</reference>
<evidence type="ECO:0000313" key="2">
    <source>
        <dbReference type="Proteomes" id="UP000814033"/>
    </source>
</evidence>
<dbReference type="Proteomes" id="UP000814033">
    <property type="component" value="Unassembled WGS sequence"/>
</dbReference>
<accession>A0ACB8RTX8</accession>
<protein>
    <submittedName>
        <fullName evidence="1">Uncharacterized protein</fullName>
    </submittedName>
</protein>
<reference evidence="1" key="2">
    <citation type="journal article" date="2022" name="New Phytol.">
        <title>Evolutionary transition to the ectomycorrhizal habit in the genomes of a hyperdiverse lineage of mushroom-forming fungi.</title>
        <authorList>
            <person name="Looney B."/>
            <person name="Miyauchi S."/>
            <person name="Morin E."/>
            <person name="Drula E."/>
            <person name="Courty P.E."/>
            <person name="Kohler A."/>
            <person name="Kuo A."/>
            <person name="LaButti K."/>
            <person name="Pangilinan J."/>
            <person name="Lipzen A."/>
            <person name="Riley R."/>
            <person name="Andreopoulos W."/>
            <person name="He G."/>
            <person name="Johnson J."/>
            <person name="Nolan M."/>
            <person name="Tritt A."/>
            <person name="Barry K.W."/>
            <person name="Grigoriev I.V."/>
            <person name="Nagy L.G."/>
            <person name="Hibbett D."/>
            <person name="Henrissat B."/>
            <person name="Matheny P.B."/>
            <person name="Labbe J."/>
            <person name="Martin F.M."/>
        </authorList>
    </citation>
    <scope>NUCLEOTIDE SEQUENCE</scope>
    <source>
        <strain evidence="1">FP105234-sp</strain>
    </source>
</reference>
<comment type="caution">
    <text evidence="1">The sequence shown here is derived from an EMBL/GenBank/DDBJ whole genome shotgun (WGS) entry which is preliminary data.</text>
</comment>